<dbReference type="InterPro" id="IPR052355">
    <property type="entry name" value="CENP-V-like"/>
</dbReference>
<evidence type="ECO:0000313" key="5">
    <source>
        <dbReference type="EMBL" id="SME87788.1"/>
    </source>
</evidence>
<dbReference type="PANTHER" id="PTHR28620">
    <property type="entry name" value="CENTROMERE PROTEIN V"/>
    <property type="match status" value="1"/>
</dbReference>
<gene>
    <name evidence="5" type="ORF">SAMN05428998_10112</name>
</gene>
<organism evidence="5 6">
    <name type="scientific">Tistlia consotensis USBA 355</name>
    <dbReference type="NCBI Taxonomy" id="560819"/>
    <lineage>
        <taxon>Bacteria</taxon>
        <taxon>Pseudomonadati</taxon>
        <taxon>Pseudomonadota</taxon>
        <taxon>Alphaproteobacteria</taxon>
        <taxon>Rhodospirillales</taxon>
        <taxon>Rhodovibrionaceae</taxon>
        <taxon>Tistlia</taxon>
    </lineage>
</organism>
<keyword evidence="6" id="KW-1185">Reference proteome</keyword>
<dbReference type="RefSeq" id="WP_085120390.1">
    <property type="nucleotide sequence ID" value="NZ_FWZX01000001.1"/>
</dbReference>
<dbReference type="Proteomes" id="UP000192917">
    <property type="component" value="Unassembled WGS sequence"/>
</dbReference>
<dbReference type="AlphaFoldDB" id="A0A1Y6B242"/>
<dbReference type="PROSITE" id="PS51891">
    <property type="entry name" value="CENP_V_GFA"/>
    <property type="match status" value="1"/>
</dbReference>
<accession>A0A1Y6B242</accession>
<comment type="similarity">
    <text evidence="1">Belongs to the Gfa family.</text>
</comment>
<dbReference type="GO" id="GO:0016846">
    <property type="term" value="F:carbon-sulfur lyase activity"/>
    <property type="evidence" value="ECO:0007669"/>
    <property type="project" value="InterPro"/>
</dbReference>
<proteinExistence type="inferred from homology"/>
<name>A0A1Y6B242_9PROT</name>
<reference evidence="5 6" key="1">
    <citation type="submission" date="2017-04" db="EMBL/GenBank/DDBJ databases">
        <authorList>
            <person name="Afonso C.L."/>
            <person name="Miller P.J."/>
            <person name="Scott M.A."/>
            <person name="Spackman E."/>
            <person name="Goraichik I."/>
            <person name="Dimitrov K.M."/>
            <person name="Suarez D.L."/>
            <person name="Swayne D.E."/>
        </authorList>
    </citation>
    <scope>NUCLEOTIDE SEQUENCE [LARGE SCALE GENOMIC DNA]</scope>
    <source>
        <strain evidence="5 6">USBA 355</strain>
    </source>
</reference>
<keyword evidence="2" id="KW-0479">Metal-binding</keyword>
<dbReference type="STRING" id="560819.SAMN05428998_10112"/>
<evidence type="ECO:0000256" key="3">
    <source>
        <dbReference type="ARBA" id="ARBA00022833"/>
    </source>
</evidence>
<dbReference type="Pfam" id="PF04828">
    <property type="entry name" value="GFA"/>
    <property type="match status" value="1"/>
</dbReference>
<feature type="domain" description="CENP-V/GFA" evidence="4">
    <location>
        <begin position="4"/>
        <end position="112"/>
    </location>
</feature>
<protein>
    <submittedName>
        <fullName evidence="5">Uncharacterized conserved protein</fullName>
    </submittedName>
</protein>
<dbReference type="GO" id="GO:0046872">
    <property type="term" value="F:metal ion binding"/>
    <property type="evidence" value="ECO:0007669"/>
    <property type="project" value="UniProtKB-KW"/>
</dbReference>
<dbReference type="Gene3D" id="2.170.150.70">
    <property type="match status" value="1"/>
</dbReference>
<evidence type="ECO:0000256" key="1">
    <source>
        <dbReference type="ARBA" id="ARBA00005495"/>
    </source>
</evidence>
<dbReference type="PANTHER" id="PTHR28620:SF1">
    <property type="entry name" value="CENP-V_GFA DOMAIN-CONTAINING PROTEIN"/>
    <property type="match status" value="1"/>
</dbReference>
<dbReference type="InterPro" id="IPR011057">
    <property type="entry name" value="Mss4-like_sf"/>
</dbReference>
<keyword evidence="3" id="KW-0862">Zinc</keyword>
<sequence length="117" mass="13062">MTTYTGGCHCGAVRYEVELELERLVSCNCSFCAKRGTLMAFAPEEAFRLLQGEAALVDYLFNRKVIHHLFCRTCGQESFARGIRPDGVRTVAINARCLDDIDLSGLPVIEFDGRNKL</sequence>
<evidence type="ECO:0000256" key="2">
    <source>
        <dbReference type="ARBA" id="ARBA00022723"/>
    </source>
</evidence>
<dbReference type="InterPro" id="IPR006913">
    <property type="entry name" value="CENP-V/GFA"/>
</dbReference>
<dbReference type="EMBL" id="FWZX01000001">
    <property type="protein sequence ID" value="SME87788.1"/>
    <property type="molecule type" value="Genomic_DNA"/>
</dbReference>
<evidence type="ECO:0000259" key="4">
    <source>
        <dbReference type="PROSITE" id="PS51891"/>
    </source>
</evidence>
<dbReference type="SUPFAM" id="SSF51316">
    <property type="entry name" value="Mss4-like"/>
    <property type="match status" value="1"/>
</dbReference>
<evidence type="ECO:0000313" key="6">
    <source>
        <dbReference type="Proteomes" id="UP000192917"/>
    </source>
</evidence>